<reference evidence="7 8" key="1">
    <citation type="submission" date="2020-02" db="EMBL/GenBank/DDBJ databases">
        <authorList>
            <person name="Zheng R.K."/>
            <person name="Sun C.M."/>
        </authorList>
    </citation>
    <scope>NUCLEOTIDE SEQUENCE [LARGE SCALE GENOMIC DNA]</scope>
    <source>
        <strain evidence="8">zrk23</strain>
    </source>
</reference>
<organism evidence="7 8">
    <name type="scientific">Stakelama tenebrarum</name>
    <dbReference type="NCBI Taxonomy" id="2711215"/>
    <lineage>
        <taxon>Bacteria</taxon>
        <taxon>Pseudomonadati</taxon>
        <taxon>Pseudomonadota</taxon>
        <taxon>Alphaproteobacteria</taxon>
        <taxon>Sphingomonadales</taxon>
        <taxon>Sphingomonadaceae</taxon>
        <taxon>Stakelama</taxon>
    </lineage>
</organism>
<protein>
    <submittedName>
        <fullName evidence="7">TonB-dependent receptor plug domain-containing protein</fullName>
    </submittedName>
</protein>
<dbReference type="SUPFAM" id="SSF56935">
    <property type="entry name" value="Porins"/>
    <property type="match status" value="1"/>
</dbReference>
<name>A0A6G6Y297_9SPHN</name>
<evidence type="ECO:0000256" key="1">
    <source>
        <dbReference type="ARBA" id="ARBA00004442"/>
    </source>
</evidence>
<feature type="chain" id="PRO_5026297086" evidence="5">
    <location>
        <begin position="22"/>
        <end position="946"/>
    </location>
</feature>
<dbReference type="InterPro" id="IPR037066">
    <property type="entry name" value="Plug_dom_sf"/>
</dbReference>
<dbReference type="KEGG" id="spzr:G5C33_02095"/>
<dbReference type="Proteomes" id="UP000501568">
    <property type="component" value="Chromosome"/>
</dbReference>
<keyword evidence="5" id="KW-0732">Signal</keyword>
<feature type="compositionally biased region" description="Basic and acidic residues" evidence="4">
    <location>
        <begin position="712"/>
        <end position="735"/>
    </location>
</feature>
<sequence>MRRLILLTSILMGSVSPAALAAPLSGQDAAAQAAAAQDASGQDAGGQDAGGQDASTEDTALDELIAGEEIVVRADMRGAVAGDIAPDEVLTADDIRSYGASSIGDLLDAISPQTSSARGRGGGRPVILLNGRRISGWRELRDIPTEAIERVDILPEEVALKYGYPADQRVVNFVLRERFRSITGEVEAGMPTAGGFSSQEAELDILRIAGEARISFHVGYEGRSALTEDERDIVSTRESLFDRYGNVTAPDGSSEIDPGLSAIAGMPVTLAGAPAGAADGPVGLGDFLGGANSGSEAPYRTLQGSNQSFTVNGVIARPIADRVNATVNIELTATESESLLGLSTATLMLPGGSPFSPFADDVALYRAYPSLGALDRDTSGQTIHVGASVNGDGDTWRWSVTGNYDRATSETITTTGIDAAPFQSALDAGDPAFNPFAAPPLTLVSFLPLDTSRSTSNNGTVEAQASGPLFRMPAGDVSTSIRIGGELSDYESRAFRSGVTSASDVSRQTASGQWNLDVPIASRREGVLDAIGDLTLNGNVEVKELSDFGTLVTYGYGANWSPFEPVRLIVSVTEEEGAPSATQLGNPTVVTPNVRVFDYTRGESVLVTTIGGGNPGLQGDRRHVLKVGLNANILEDGPDLRFSAEYVRSRTDNAIAGLPAPTAEIEAAFPDRFVRDATGQLVTVDNRSVNFARTEREQIRYGLNFSLPLRSEAPERASGDRRGPPRPQGGEEARPGRGQQQDGAGQQGEGNGGNGGERSGSGENARSGEGRRGPGGGGRRGRSREGRIRASLYHTVHLRDEVLIREGLPVLDLLGGSATGNSGGQPRHEIELDAGVFKNGLGFRIDGNWQSATRVDAGTSAAPEQLRFGSLATVDARLFVNLGEQRSLVRDHRWLRGARVSFSISNIFDARRKVTDATGAVPLSYQPDLIDPVGRRVEIEFRKLFF</sequence>
<gene>
    <name evidence="7" type="ORF">G5C33_02095</name>
</gene>
<feature type="region of interest" description="Disordered" evidence="4">
    <location>
        <begin position="33"/>
        <end position="55"/>
    </location>
</feature>
<dbReference type="InterPro" id="IPR036942">
    <property type="entry name" value="Beta-barrel_TonB_sf"/>
</dbReference>
<dbReference type="EMBL" id="CP049109">
    <property type="protein sequence ID" value="QIG78696.1"/>
    <property type="molecule type" value="Genomic_DNA"/>
</dbReference>
<accession>A0A6G6Y297</accession>
<keyword evidence="3" id="KW-0998">Cell outer membrane</keyword>
<keyword evidence="2" id="KW-0472">Membrane</keyword>
<comment type="subcellular location">
    <subcellularLocation>
        <location evidence="1">Cell outer membrane</location>
    </subcellularLocation>
</comment>
<proteinExistence type="predicted"/>
<evidence type="ECO:0000256" key="3">
    <source>
        <dbReference type="ARBA" id="ARBA00023237"/>
    </source>
</evidence>
<feature type="domain" description="TonB-dependent receptor plug" evidence="6">
    <location>
        <begin position="88"/>
        <end position="163"/>
    </location>
</feature>
<dbReference type="PANTHER" id="PTHR47234">
    <property type="match status" value="1"/>
</dbReference>
<feature type="compositionally biased region" description="Gly residues" evidence="4">
    <location>
        <begin position="745"/>
        <end position="759"/>
    </location>
</feature>
<evidence type="ECO:0000256" key="2">
    <source>
        <dbReference type="ARBA" id="ARBA00023136"/>
    </source>
</evidence>
<keyword evidence="8" id="KW-1185">Reference proteome</keyword>
<dbReference type="InterPro" id="IPR012910">
    <property type="entry name" value="Plug_dom"/>
</dbReference>
<dbReference type="Pfam" id="PF07715">
    <property type="entry name" value="Plug"/>
    <property type="match status" value="1"/>
</dbReference>
<evidence type="ECO:0000313" key="7">
    <source>
        <dbReference type="EMBL" id="QIG78696.1"/>
    </source>
</evidence>
<evidence type="ECO:0000313" key="8">
    <source>
        <dbReference type="Proteomes" id="UP000501568"/>
    </source>
</evidence>
<dbReference type="RefSeq" id="WP_165325694.1">
    <property type="nucleotide sequence ID" value="NZ_CP049109.1"/>
</dbReference>
<feature type="compositionally biased region" description="Low complexity" evidence="4">
    <location>
        <begin position="33"/>
        <end position="42"/>
    </location>
</feature>
<feature type="signal peptide" evidence="5">
    <location>
        <begin position="1"/>
        <end position="21"/>
    </location>
</feature>
<dbReference type="AlphaFoldDB" id="A0A6G6Y297"/>
<dbReference type="Gene3D" id="2.170.130.10">
    <property type="entry name" value="TonB-dependent receptor, plug domain"/>
    <property type="match status" value="1"/>
</dbReference>
<evidence type="ECO:0000256" key="4">
    <source>
        <dbReference type="SAM" id="MobiDB-lite"/>
    </source>
</evidence>
<dbReference type="Gene3D" id="2.40.170.20">
    <property type="entry name" value="TonB-dependent receptor, beta-barrel domain"/>
    <property type="match status" value="1"/>
</dbReference>
<keyword evidence="7" id="KW-0675">Receptor</keyword>
<dbReference type="GO" id="GO:0009279">
    <property type="term" value="C:cell outer membrane"/>
    <property type="evidence" value="ECO:0007669"/>
    <property type="project" value="UniProtKB-SubCell"/>
</dbReference>
<dbReference type="PANTHER" id="PTHR47234:SF1">
    <property type="entry name" value="TONB-DEPENDENT RECEPTOR"/>
    <property type="match status" value="1"/>
</dbReference>
<feature type="region of interest" description="Disordered" evidence="4">
    <location>
        <begin position="710"/>
        <end position="786"/>
    </location>
</feature>
<evidence type="ECO:0000256" key="5">
    <source>
        <dbReference type="SAM" id="SignalP"/>
    </source>
</evidence>
<evidence type="ECO:0000259" key="6">
    <source>
        <dbReference type="Pfam" id="PF07715"/>
    </source>
</evidence>